<keyword evidence="2" id="KW-1185">Reference proteome</keyword>
<proteinExistence type="predicted"/>
<dbReference type="Proteomes" id="UP000235826">
    <property type="component" value="Chromosome"/>
</dbReference>
<reference evidence="1 2" key="1">
    <citation type="submission" date="2018-01" db="EMBL/GenBank/DDBJ databases">
        <title>Complete genome sequence of Flavivirga eckloniae ECD14 isolated from seaweed Ecklonia cava.</title>
        <authorList>
            <person name="Lee J.H."/>
            <person name="Baik K.S."/>
            <person name="Seong C.N."/>
        </authorList>
    </citation>
    <scope>NUCLEOTIDE SEQUENCE [LARGE SCALE GENOMIC DNA]</scope>
    <source>
        <strain evidence="1 2">ECD14</strain>
    </source>
</reference>
<dbReference type="EMBL" id="CP025791">
    <property type="protein sequence ID" value="AUP79128.1"/>
    <property type="molecule type" value="Genomic_DNA"/>
</dbReference>
<gene>
    <name evidence="1" type="ORF">C1H87_10620</name>
</gene>
<name>A0A2K9PQM5_9FLAO</name>
<dbReference type="KEGG" id="fek:C1H87_10620"/>
<organism evidence="1 2">
    <name type="scientific">Flavivirga eckloniae</name>
    <dbReference type="NCBI Taxonomy" id="1803846"/>
    <lineage>
        <taxon>Bacteria</taxon>
        <taxon>Pseudomonadati</taxon>
        <taxon>Bacteroidota</taxon>
        <taxon>Flavobacteriia</taxon>
        <taxon>Flavobacteriales</taxon>
        <taxon>Flavobacteriaceae</taxon>
        <taxon>Flavivirga</taxon>
    </lineage>
</organism>
<evidence type="ECO:0000313" key="1">
    <source>
        <dbReference type="EMBL" id="AUP79128.1"/>
    </source>
</evidence>
<accession>A0A2K9PQM5</accession>
<dbReference type="AlphaFoldDB" id="A0A2K9PQM5"/>
<protein>
    <submittedName>
        <fullName evidence="1">Uncharacterized protein</fullName>
    </submittedName>
</protein>
<sequence>MIVNKNLTLKISNGLYFITLHLFNLNYFFTMKRILLLLSAFILLVAGKCDEKRKEKYLKPYIQFSDNEDAFEQPNLIYFPGDVVSRNKKTGKMIKLATLKDVDIQESPTIGVTFKNNVNSNLGLNLSFLGIKDLSFLGDIDNQKLIKFNYKEEETSSLTFKNGILGFNEALSKINKDITTASQNINLDLENNDIILLVEIKRAKKMSFGFDKKMISENSFDVKIEKEIASAKADIKWDKNSDYQVDYSKDTPYHVRYNKVFLKITGGIGGMEFTIDKNRS</sequence>
<evidence type="ECO:0000313" key="2">
    <source>
        <dbReference type="Proteomes" id="UP000235826"/>
    </source>
</evidence>